<dbReference type="STRING" id="578461.R0ME96"/>
<evidence type="ECO:0000256" key="1">
    <source>
        <dbReference type="ARBA" id="ARBA00006138"/>
    </source>
</evidence>
<accession>R0ME96</accession>
<dbReference type="InterPro" id="IPR004907">
    <property type="entry name" value="ATPase_V1-cplx_csu"/>
</dbReference>
<dbReference type="Pfam" id="PF03223">
    <property type="entry name" value="V-ATPase_C"/>
    <property type="match status" value="1"/>
</dbReference>
<keyword evidence="4 5" id="KW-0406">Ion transport</keyword>
<dbReference type="InterPro" id="IPR036132">
    <property type="entry name" value="Vac_ATP_synth_c_sf"/>
</dbReference>
<dbReference type="OrthoDB" id="6605928at2759"/>
<evidence type="ECO:0000313" key="6">
    <source>
        <dbReference type="EMBL" id="EOB12390.1"/>
    </source>
</evidence>
<organism evidence="6 7">
    <name type="scientific">Nosema bombycis (strain CQ1 / CVCC 102059)</name>
    <name type="common">Microsporidian parasite</name>
    <name type="synonym">Pebrine of silkworm</name>
    <dbReference type="NCBI Taxonomy" id="578461"/>
    <lineage>
        <taxon>Eukaryota</taxon>
        <taxon>Fungi</taxon>
        <taxon>Fungi incertae sedis</taxon>
        <taxon>Microsporidia</taxon>
        <taxon>Nosematidae</taxon>
        <taxon>Nosema</taxon>
    </lineage>
</organism>
<dbReference type="EMBL" id="KB909359">
    <property type="protein sequence ID" value="EOB12390.1"/>
    <property type="molecule type" value="Genomic_DNA"/>
</dbReference>
<comment type="subunit">
    <text evidence="5">V-ATPase is a heteromultimeric enzyme composed of a peripheral catalytic V1 complex (components A to H) attached to an integral membrane V0 proton pore complex.</text>
</comment>
<keyword evidence="3 5" id="KW-0375">Hydrogen ion transport</keyword>
<evidence type="ECO:0000256" key="2">
    <source>
        <dbReference type="ARBA" id="ARBA00022448"/>
    </source>
</evidence>
<proteinExistence type="inferred from homology"/>
<keyword evidence="2 5" id="KW-0813">Transport</keyword>
<keyword evidence="7" id="KW-1185">Reference proteome</keyword>
<dbReference type="Proteomes" id="UP000016927">
    <property type="component" value="Unassembled WGS sequence"/>
</dbReference>
<dbReference type="SUPFAM" id="SSF118203">
    <property type="entry name" value="Vacuolar ATP synthase subunit C"/>
    <property type="match status" value="1"/>
</dbReference>
<evidence type="ECO:0000313" key="7">
    <source>
        <dbReference type="Proteomes" id="UP000016927"/>
    </source>
</evidence>
<evidence type="ECO:0000256" key="3">
    <source>
        <dbReference type="ARBA" id="ARBA00022781"/>
    </source>
</evidence>
<name>R0ME96_NOSB1</name>
<evidence type="ECO:0000256" key="4">
    <source>
        <dbReference type="ARBA" id="ARBA00023065"/>
    </source>
</evidence>
<protein>
    <recommendedName>
        <fullName evidence="5">V-type proton ATPase subunit C</fullName>
    </recommendedName>
</protein>
<dbReference type="HOGENOM" id="CLU_1175725_0_0_1"/>
<sequence length="236" mass="27688">MLILVSLPYESNLNLENEIENLNQEHNLKAKRIEIPVFSGVSLENIIKYEEMIEKMNMTVIDLSKKFIRKSGGEFNENDLKICWSKHKRSLNNTFTIDTCLNLLSEDIEKIRSKFQEKESQHTRILKDFEEAQRRTKGSLLEMDLSVILGEKAEYEFLKEVFVLVDVEEIEKFKKLIENTASLSEEAIEIIASDDKHVLYKAVVIKNMEKDLKKILKENFIIKENNKIEGKHLLRR</sequence>
<dbReference type="GO" id="GO:0046961">
    <property type="term" value="F:proton-transporting ATPase activity, rotational mechanism"/>
    <property type="evidence" value="ECO:0007669"/>
    <property type="project" value="InterPro"/>
</dbReference>
<comment type="similarity">
    <text evidence="1 5">Belongs to the V-ATPase C subunit family.</text>
</comment>
<gene>
    <name evidence="6" type="ORF">NBO_451g0001</name>
</gene>
<dbReference type="GO" id="GO:0033180">
    <property type="term" value="C:proton-transporting V-type ATPase, V1 domain"/>
    <property type="evidence" value="ECO:0007669"/>
    <property type="project" value="InterPro"/>
</dbReference>
<evidence type="ECO:0000256" key="5">
    <source>
        <dbReference type="RuleBase" id="RU364010"/>
    </source>
</evidence>
<dbReference type="Gene3D" id="3.30.70.100">
    <property type="match status" value="1"/>
</dbReference>
<dbReference type="AlphaFoldDB" id="R0ME96"/>
<dbReference type="VEuPathDB" id="MicrosporidiaDB:NBO_451g0001"/>
<reference evidence="6 7" key="1">
    <citation type="journal article" date="2013" name="BMC Genomics">
        <title>Comparative genomics of parasitic silkworm microsporidia reveal an association between genome expansion and host adaptation.</title>
        <authorList>
            <person name="Pan G."/>
            <person name="Xu J."/>
            <person name="Li T."/>
            <person name="Xia Q."/>
            <person name="Liu S.L."/>
            <person name="Zhang G."/>
            <person name="Li S."/>
            <person name="Li C."/>
            <person name="Liu H."/>
            <person name="Yang L."/>
            <person name="Liu T."/>
            <person name="Zhang X."/>
            <person name="Wu Z."/>
            <person name="Fan W."/>
            <person name="Dang X."/>
            <person name="Xiang H."/>
            <person name="Tao M."/>
            <person name="Li Y."/>
            <person name="Hu J."/>
            <person name="Li Z."/>
            <person name="Lin L."/>
            <person name="Luo J."/>
            <person name="Geng L."/>
            <person name="Wang L."/>
            <person name="Long M."/>
            <person name="Wan Y."/>
            <person name="He N."/>
            <person name="Zhang Z."/>
            <person name="Lu C."/>
            <person name="Keeling P.J."/>
            <person name="Wang J."/>
            <person name="Xiang Z."/>
            <person name="Zhou Z."/>
        </authorList>
    </citation>
    <scope>NUCLEOTIDE SEQUENCE [LARGE SCALE GENOMIC DNA]</scope>
    <source>
        <strain evidence="7">CQ1 / CVCC 102059</strain>
    </source>
</reference>
<comment type="function">
    <text evidence="5">Subunit of the V1 complex of vacuolar(H+)-ATPase (V-ATPase), a multisubunit enzyme composed of a peripheral complex (V1) that hydrolyzes ATP and a membrane integral complex (V0) that translocates protons. V-ATPase is responsible for acidifying and maintaining the pH of intracellular compartments and in some cell types, is targeted to the plasma membrane, where it is responsible for acidifying the extracellular environment. Subunit C is necessary for the assembly of the catalytic sector of the enzyme and is likely to have a specific function in its catalytic activity.</text>
</comment>